<feature type="region of interest" description="Disordered" evidence="1">
    <location>
        <begin position="1095"/>
        <end position="1131"/>
    </location>
</feature>
<protein>
    <submittedName>
        <fullName evidence="2">Uncharacterized protein</fullName>
    </submittedName>
</protein>
<dbReference type="OrthoDB" id="446949at2759"/>
<sequence length="1848" mass="207407">MDRDPKLMLRCQMCDRLSDDLLGERLVATMKVSRKQAGMDVAKRKFEKVLCLPGRAELVCAPLELRLVAKPWDTTQKLTVRRSGDCLGIDVAKVNALRFSGQAVEAPACSWCNVPQIKNCELCRAPRQKRSVEVVCTFDFSDAAAFEEQQRVVECTFETIITCPDGLAVDTRPFAPTASRTAWGGSKHQAVFFLGYEPLCYELPMFTSNLNEGQKWGDEEAVKFVMALTVRIGLAAGEADAATPKFSAEGLEDSNPRGVSVPDDDITGDAETESARSRSVLGRELQIITAREGQVALTEAALRSHTGYTPTSVVPSLAAYRPSAIPVPGTVTRALISAPTLVPTLVSNTYNQQNNTILQNDNGLLIEAANARHQEIVGRTQNENREQMMNLELTANSQVAQLRLEHARLENRTREMEEMANQNALRGQQAVAHHQSAALAASEQAQALHQRLMSAESSANAVVAEVEAEVSVSSEMGLSTTRRFPKPEQYRNWRIRVREAIVASDSPDKAHVWLSKVWDKEVDEKELRDSEGFSTLDAKIMSALTNIIEGDFGRQTDTFKETEALAGRMVRGRQLLHRLHNYFATNALHGSVYDMEDLMNCNMVNNNLTVFLRNWDTILSGIPIQPDDNSVLEPLFHRQVKKCKVIAHDVSVYDRALEGNEQKSYQFLYNAANNHLERERLQKNRDRIARQAGGAIPTIPAPNTPKLKREGLALLAEADAFTFRKDMSSLPDYCTPHFHVAMPAVSFNDAVQSYRFEIPKGNDLFPIEAPCLPIEWIADTGSAQDLIAERELGHATPFESGNPISMMTASGPNSANKQCDVSVDSIGVQVTPYVLPDTPSVLSIGQRCKDEGFDFVWRANSRPYLRSPEGKEVFMDVKDNVPYLKVDVKISATGRSAPPGSEEDSHNHREYQNNTVCLGDYKGGELWIHDPDANPESERYYCAKAKDGTKLPGKLHSTRHRVLNFNPKTYHAVRPWKGDRWSITSYVNRAVHKLNPEQLAQLKEYGFHVPSKVSAPSSLLISPEDEGKTLFDLVSDEIDKELAVDLASKPKVKSKGSKEKEKKPKSDLPSSTKPAPPTEEEIAEAAQLIEEYGTDAEDDPADDPGSVRPPEGEAPAPDGEFAEKAKKRSKGVEALKAEARSMHHLMTHQPKNPYCDVCQRAKMYQTSFACYRGDQNASQRFSTSRRPKTKLRIDYWVGPEAKRKDRDRFAPTSEILVLPIKDLNRNDFHECLTPISAYQFKDAEEQDQQPEDSAVEPAACVMILRVSWVVDMVVLEEKAIEDEARELARKELDNQDCWKVTDDKLVRWPKEWIGKYKAVDKYKQLAGPASQTLKKVSTPLYDNKIARPVETEAENKGKLAPIASRVLMKLLFAARVARYDLLRAVQGLASRVTKCSTDCDKALRRLMCYVDSTKNKWLLYQKNVAWEEADMLDEILDKEYDACICIYRRSGRDYRRHAEAEAYLHRELDGIRNSGGSIDNAPRKSEADIDLIMGVPHSVQPVILEDNQENSRGFQRRTRPADAEGVADREAVQAKAGGVYATADREAMAGRTRMALHSDLQEAIVEPIAAWYRHYACRQGNEIMTRQRDTSLTGWSRLQDITMSNLEIGEIDFQMIHLAPPGGVELIIYWARNDVYGNYGYMGYTWHLTSKWVKRPQEEIDRVAHWPAKQKLLVERGIERLIELQNHRDNGRFFNLPPEYDDEMGRYAKQLAEGVSVIDPCSLLDRTQLTLVLLAFSLPRMMRRAMDRFCLMTEAAVLIRATQLASELRRLDAFSILITSKERQAGIFVQVTVSDGHPVEVPPAWDGHPTPEGARIIALAFVSRHRADVLVDITNMHILAELKSKLDR</sequence>
<accession>A0A1Q9CKD9</accession>
<keyword evidence="3" id="KW-1185">Reference proteome</keyword>
<feature type="compositionally biased region" description="Basic and acidic residues" evidence="1">
    <location>
        <begin position="1056"/>
        <end position="1066"/>
    </location>
</feature>
<feature type="region of interest" description="Disordered" evidence="1">
    <location>
        <begin position="1049"/>
        <end position="1079"/>
    </location>
</feature>
<dbReference type="EMBL" id="LSRX01001123">
    <property type="protein sequence ID" value="OLP83327.1"/>
    <property type="molecule type" value="Genomic_DNA"/>
</dbReference>
<evidence type="ECO:0000313" key="3">
    <source>
        <dbReference type="Proteomes" id="UP000186817"/>
    </source>
</evidence>
<reference evidence="2 3" key="1">
    <citation type="submission" date="2016-02" db="EMBL/GenBank/DDBJ databases">
        <title>Genome analysis of coral dinoflagellate symbionts highlights evolutionary adaptations to a symbiotic lifestyle.</title>
        <authorList>
            <person name="Aranda M."/>
            <person name="Li Y."/>
            <person name="Liew Y.J."/>
            <person name="Baumgarten S."/>
            <person name="Simakov O."/>
            <person name="Wilson M."/>
            <person name="Piel J."/>
            <person name="Ashoor H."/>
            <person name="Bougouffa S."/>
            <person name="Bajic V.B."/>
            <person name="Ryu T."/>
            <person name="Ravasi T."/>
            <person name="Bayer T."/>
            <person name="Micklem G."/>
            <person name="Kim H."/>
            <person name="Bhak J."/>
            <person name="Lajeunesse T.C."/>
            <person name="Voolstra C.R."/>
        </authorList>
    </citation>
    <scope>NUCLEOTIDE SEQUENCE [LARGE SCALE GENOMIC DNA]</scope>
    <source>
        <strain evidence="2 3">CCMP2467</strain>
    </source>
</reference>
<gene>
    <name evidence="2" type="ORF">AK812_SmicGene35925</name>
</gene>
<dbReference type="Proteomes" id="UP000186817">
    <property type="component" value="Unassembled WGS sequence"/>
</dbReference>
<organism evidence="2 3">
    <name type="scientific">Symbiodinium microadriaticum</name>
    <name type="common">Dinoflagellate</name>
    <name type="synonym">Zooxanthella microadriatica</name>
    <dbReference type="NCBI Taxonomy" id="2951"/>
    <lineage>
        <taxon>Eukaryota</taxon>
        <taxon>Sar</taxon>
        <taxon>Alveolata</taxon>
        <taxon>Dinophyceae</taxon>
        <taxon>Suessiales</taxon>
        <taxon>Symbiodiniaceae</taxon>
        <taxon>Symbiodinium</taxon>
    </lineage>
</organism>
<evidence type="ECO:0000313" key="2">
    <source>
        <dbReference type="EMBL" id="OLP83327.1"/>
    </source>
</evidence>
<feature type="region of interest" description="Disordered" evidence="1">
    <location>
        <begin position="246"/>
        <end position="278"/>
    </location>
</feature>
<proteinExistence type="predicted"/>
<feature type="compositionally biased region" description="Acidic residues" evidence="1">
    <location>
        <begin position="262"/>
        <end position="272"/>
    </location>
</feature>
<comment type="caution">
    <text evidence="2">The sequence shown here is derived from an EMBL/GenBank/DDBJ whole genome shotgun (WGS) entry which is preliminary data.</text>
</comment>
<evidence type="ECO:0000256" key="1">
    <source>
        <dbReference type="SAM" id="MobiDB-lite"/>
    </source>
</evidence>
<name>A0A1Q9CKD9_SYMMI</name>